<dbReference type="EMBL" id="OJIN01000176">
    <property type="protein sequence ID" value="SPD74827.1"/>
    <property type="molecule type" value="Genomic_DNA"/>
</dbReference>
<protein>
    <submittedName>
        <fullName evidence="1">Uncharacterized protein</fullName>
    </submittedName>
</protein>
<organism evidence="1">
    <name type="scientific">uncultured Desulfobacterium sp</name>
    <dbReference type="NCBI Taxonomy" id="201089"/>
    <lineage>
        <taxon>Bacteria</taxon>
        <taxon>Pseudomonadati</taxon>
        <taxon>Thermodesulfobacteriota</taxon>
        <taxon>Desulfobacteria</taxon>
        <taxon>Desulfobacterales</taxon>
        <taxon>Desulfobacteriaceae</taxon>
        <taxon>Desulfobacterium</taxon>
        <taxon>environmental samples</taxon>
    </lineage>
</organism>
<dbReference type="AlphaFoldDB" id="A0A445MZB0"/>
<accession>A0A445MZB0</accession>
<evidence type="ECO:0000313" key="1">
    <source>
        <dbReference type="EMBL" id="SPD74827.1"/>
    </source>
</evidence>
<proteinExistence type="predicted"/>
<reference evidence="1" key="1">
    <citation type="submission" date="2018-01" db="EMBL/GenBank/DDBJ databases">
        <authorList>
            <person name="Regsiter A."/>
            <person name="William W."/>
        </authorList>
    </citation>
    <scope>NUCLEOTIDE SEQUENCE</scope>
    <source>
        <strain evidence="1">TRIP AH-1</strain>
    </source>
</reference>
<gene>
    <name evidence="1" type="ORF">PITCH_A350036</name>
</gene>
<name>A0A445MZB0_9BACT</name>
<sequence>MPLKSMAREVKIVVTIAGMPMALASLKESLADNSLGRLRN</sequence>